<dbReference type="PROSITE" id="PS51257">
    <property type="entry name" value="PROKAR_LIPOPROTEIN"/>
    <property type="match status" value="1"/>
</dbReference>
<proteinExistence type="predicted"/>
<dbReference type="KEGG" id="mgr:MGG_17789"/>
<dbReference type="RefSeq" id="XP_003720213.1">
    <property type="nucleotide sequence ID" value="XM_003720165.1"/>
</dbReference>
<accession>G4NHY6</accession>
<dbReference type="Proteomes" id="UP000009058">
    <property type="component" value="Chromosome 6"/>
</dbReference>
<sequence>MRQAFTQVSQRSSDRSRLVPRGTVNSTSFSVMSCMDLEAYIQKLAASARKDWEQDDDELRKKVKELARIKADLDVR</sequence>
<dbReference type="HOGENOM" id="CLU_2654987_0_0_1"/>
<organism evidence="2 3">
    <name type="scientific">Pyricularia oryzae (strain 70-15 / ATCC MYA-4617 / FGSC 8958)</name>
    <name type="common">Rice blast fungus</name>
    <name type="synonym">Magnaporthe oryzae</name>
    <dbReference type="NCBI Taxonomy" id="242507"/>
    <lineage>
        <taxon>Eukaryota</taxon>
        <taxon>Fungi</taxon>
        <taxon>Dikarya</taxon>
        <taxon>Ascomycota</taxon>
        <taxon>Pezizomycotina</taxon>
        <taxon>Sordariomycetes</taxon>
        <taxon>Sordariomycetidae</taxon>
        <taxon>Magnaporthales</taxon>
        <taxon>Pyriculariaceae</taxon>
        <taxon>Pyricularia</taxon>
    </lineage>
</organism>
<dbReference type="GeneID" id="12987220"/>
<evidence type="ECO:0000313" key="2">
    <source>
        <dbReference type="EMBL" id="EHA47846.1"/>
    </source>
</evidence>
<protein>
    <submittedName>
        <fullName evidence="2">Uncharacterized protein</fullName>
    </submittedName>
</protein>
<dbReference type="EMBL" id="CM001236">
    <property type="protein sequence ID" value="EHA47846.1"/>
    <property type="molecule type" value="Genomic_DNA"/>
</dbReference>
<dbReference type="VEuPathDB" id="FungiDB:MGG_17789"/>
<evidence type="ECO:0000313" key="3">
    <source>
        <dbReference type="Proteomes" id="UP000009058"/>
    </source>
</evidence>
<feature type="compositionally biased region" description="Polar residues" evidence="1">
    <location>
        <begin position="1"/>
        <end position="11"/>
    </location>
</feature>
<feature type="region of interest" description="Disordered" evidence="1">
    <location>
        <begin position="1"/>
        <end position="20"/>
    </location>
</feature>
<dbReference type="AlphaFoldDB" id="G4NHY6"/>
<reference key="2">
    <citation type="submission" date="2011-05" db="EMBL/GenBank/DDBJ databases">
        <title>The Genome Sequence of Magnaporthe oryzae 70-15.</title>
        <authorList>
            <consortium name="The Broad Institute Genome Sequencing Platform"/>
            <person name="Ma L.-J."/>
            <person name="Dead R."/>
            <person name="Young S.K."/>
            <person name="Zeng Q."/>
            <person name="Gargeya S."/>
            <person name="Fitzgerald M."/>
            <person name="Haas B."/>
            <person name="Abouelleil A."/>
            <person name="Alvarado L."/>
            <person name="Arachchi H.M."/>
            <person name="Berlin A."/>
            <person name="Brown A."/>
            <person name="Chapman S.B."/>
            <person name="Chen Z."/>
            <person name="Dunbar C."/>
            <person name="Freedman E."/>
            <person name="Gearin G."/>
            <person name="Gellesch M."/>
            <person name="Goldberg J."/>
            <person name="Griggs A."/>
            <person name="Gujja S."/>
            <person name="Heiman D."/>
            <person name="Howarth C."/>
            <person name="Larson L."/>
            <person name="Lui A."/>
            <person name="MacDonald P.J.P."/>
            <person name="Mehta T."/>
            <person name="Montmayeur A."/>
            <person name="Murphy C."/>
            <person name="Neiman D."/>
            <person name="Pearson M."/>
            <person name="Priest M."/>
            <person name="Roberts A."/>
            <person name="Saif S."/>
            <person name="Shea T."/>
            <person name="Shenoy N."/>
            <person name="Sisk P."/>
            <person name="Stolte C."/>
            <person name="Sykes S."/>
            <person name="Yandava C."/>
            <person name="Wortman J."/>
            <person name="Nusbaum C."/>
            <person name="Birren B."/>
        </authorList>
    </citation>
    <scope>NUCLEOTIDE SEQUENCE</scope>
    <source>
        <strain>70-15</strain>
    </source>
</reference>
<dbReference type="InParanoid" id="G4NHY6"/>
<gene>
    <name evidence="2" type="ORF">MGG_17789</name>
</gene>
<name>G4NHY6_PYRO7</name>
<reference evidence="2 3" key="1">
    <citation type="journal article" date="2005" name="Nature">
        <title>The genome sequence of the rice blast fungus Magnaporthe grisea.</title>
        <authorList>
            <person name="Dean R.A."/>
            <person name="Talbot N.J."/>
            <person name="Ebbole D.J."/>
            <person name="Farman M.L."/>
            <person name="Mitchell T.K."/>
            <person name="Orbach M.J."/>
            <person name="Thon M."/>
            <person name="Kulkarni R."/>
            <person name="Xu J.R."/>
            <person name="Pan H."/>
            <person name="Read N.D."/>
            <person name="Lee Y.H."/>
            <person name="Carbone I."/>
            <person name="Brown D."/>
            <person name="Oh Y.Y."/>
            <person name="Donofrio N."/>
            <person name="Jeong J.S."/>
            <person name="Soanes D.M."/>
            <person name="Djonovic S."/>
            <person name="Kolomiets E."/>
            <person name="Rehmeyer C."/>
            <person name="Li W."/>
            <person name="Harding M."/>
            <person name="Kim S."/>
            <person name="Lebrun M.H."/>
            <person name="Bohnert H."/>
            <person name="Coughlan S."/>
            <person name="Butler J."/>
            <person name="Calvo S."/>
            <person name="Ma L.J."/>
            <person name="Nicol R."/>
            <person name="Purcell S."/>
            <person name="Nusbaum C."/>
            <person name="Galagan J.E."/>
            <person name="Birren B.W."/>
        </authorList>
    </citation>
    <scope>NUCLEOTIDE SEQUENCE [LARGE SCALE GENOMIC DNA]</scope>
    <source>
        <strain evidence="3">70-15 / ATCC MYA-4617 / FGSC 8958</strain>
    </source>
</reference>
<evidence type="ECO:0000256" key="1">
    <source>
        <dbReference type="SAM" id="MobiDB-lite"/>
    </source>
</evidence>
<keyword evidence="3" id="KW-1185">Reference proteome</keyword>